<dbReference type="Proteomes" id="UP001469365">
    <property type="component" value="Unassembled WGS sequence"/>
</dbReference>
<evidence type="ECO:0000313" key="2">
    <source>
        <dbReference type="EMBL" id="MEK8131146.1"/>
    </source>
</evidence>
<dbReference type="Pfam" id="PF13045">
    <property type="entry name" value="DUF3905"/>
    <property type="match status" value="1"/>
</dbReference>
<feature type="region of interest" description="Disordered" evidence="1">
    <location>
        <begin position="69"/>
        <end position="91"/>
    </location>
</feature>
<dbReference type="RefSeq" id="WP_341418280.1">
    <property type="nucleotide sequence ID" value="NZ_JBBPCC010000019.1"/>
</dbReference>
<feature type="region of interest" description="Disordered" evidence="1">
    <location>
        <begin position="112"/>
        <end position="157"/>
    </location>
</feature>
<gene>
    <name evidence="2" type="ORF">WMW72_24890</name>
</gene>
<accession>A0ABU9DSE2</accession>
<dbReference type="InterPro" id="IPR024999">
    <property type="entry name" value="DUF3905"/>
</dbReference>
<name>A0ABU9DSE2_9BACL</name>
<organism evidence="2 3">
    <name type="scientific">Paenibacillus filicis</name>
    <dbReference type="NCBI Taxonomy" id="669464"/>
    <lineage>
        <taxon>Bacteria</taxon>
        <taxon>Bacillati</taxon>
        <taxon>Bacillota</taxon>
        <taxon>Bacilli</taxon>
        <taxon>Bacillales</taxon>
        <taxon>Paenibacillaceae</taxon>
        <taxon>Paenibacillus</taxon>
    </lineage>
</organism>
<comment type="caution">
    <text evidence="2">The sequence shown here is derived from an EMBL/GenBank/DDBJ whole genome shotgun (WGS) entry which is preliminary data.</text>
</comment>
<evidence type="ECO:0000256" key="1">
    <source>
        <dbReference type="SAM" id="MobiDB-lite"/>
    </source>
</evidence>
<feature type="compositionally biased region" description="Basic and acidic residues" evidence="1">
    <location>
        <begin position="134"/>
        <end position="145"/>
    </location>
</feature>
<feature type="compositionally biased region" description="Basic and acidic residues" evidence="1">
    <location>
        <begin position="1"/>
        <end position="12"/>
    </location>
</feature>
<protein>
    <submittedName>
        <fullName evidence="2">DUF3905 domain-containing protein</fullName>
    </submittedName>
</protein>
<keyword evidence="3" id="KW-1185">Reference proteome</keyword>
<reference evidence="2 3" key="1">
    <citation type="submission" date="2024-04" db="EMBL/GenBank/DDBJ databases">
        <title>draft genome sequnece of Paenibacillus filicis.</title>
        <authorList>
            <person name="Kim D.-U."/>
        </authorList>
    </citation>
    <scope>NUCLEOTIDE SEQUENCE [LARGE SCALE GENOMIC DNA]</scope>
    <source>
        <strain evidence="2 3">KACC14197</strain>
    </source>
</reference>
<sequence length="157" mass="17910">MRDKAQENHQDEAGSSYQEVNTDIAYNRKNDPELDPFEINFRPEYTAGRGPHEAFVNEHGVLIGDHEYQSEQSPLEQWSKNTDPATMSGDDWVHPYKDIGFHSAENREWFEEGIAPQSSSFQHADQDVAYDAFPTREGEHEEPEGLKGQQAAISDEK</sequence>
<feature type="compositionally biased region" description="Polar residues" evidence="1">
    <location>
        <begin position="70"/>
        <end position="85"/>
    </location>
</feature>
<feature type="region of interest" description="Disordered" evidence="1">
    <location>
        <begin position="1"/>
        <end position="23"/>
    </location>
</feature>
<evidence type="ECO:0000313" key="3">
    <source>
        <dbReference type="Proteomes" id="UP001469365"/>
    </source>
</evidence>
<dbReference type="EMBL" id="JBBPCC010000019">
    <property type="protein sequence ID" value="MEK8131146.1"/>
    <property type="molecule type" value="Genomic_DNA"/>
</dbReference>
<proteinExistence type="predicted"/>